<dbReference type="SUPFAM" id="SSF56281">
    <property type="entry name" value="Metallo-hydrolase/oxidoreductase"/>
    <property type="match status" value="1"/>
</dbReference>
<dbReference type="AlphaFoldDB" id="G5IFJ4"/>
<proteinExistence type="predicted"/>
<protein>
    <recommendedName>
        <fullName evidence="1">Metallo-beta-lactamase domain-containing protein</fullName>
    </recommendedName>
</protein>
<accession>G5IFJ4</accession>
<organism evidence="2 3">
    <name type="scientific">Hungatella hathewayi WAL-18680</name>
    <dbReference type="NCBI Taxonomy" id="742737"/>
    <lineage>
        <taxon>Bacteria</taxon>
        <taxon>Bacillati</taxon>
        <taxon>Bacillota</taxon>
        <taxon>Clostridia</taxon>
        <taxon>Lachnospirales</taxon>
        <taxon>Lachnospiraceae</taxon>
        <taxon>Hungatella</taxon>
    </lineage>
</organism>
<evidence type="ECO:0000313" key="2">
    <source>
        <dbReference type="EMBL" id="EHI59777.1"/>
    </source>
</evidence>
<comment type="caution">
    <text evidence="2">The sequence shown here is derived from an EMBL/GenBank/DDBJ whole genome shotgun (WGS) entry which is preliminary data.</text>
</comment>
<dbReference type="EMBL" id="ADLN01000046">
    <property type="protein sequence ID" value="EHI59777.1"/>
    <property type="molecule type" value="Genomic_DNA"/>
</dbReference>
<dbReference type="Proteomes" id="UP000005384">
    <property type="component" value="Unassembled WGS sequence"/>
</dbReference>
<reference evidence="2 3" key="1">
    <citation type="submission" date="2011-08" db="EMBL/GenBank/DDBJ databases">
        <title>The Genome Sequence of Clostridium hathewayi WAL-18680.</title>
        <authorList>
            <consortium name="The Broad Institute Genome Sequencing Platform"/>
            <person name="Earl A."/>
            <person name="Ward D."/>
            <person name="Feldgarden M."/>
            <person name="Gevers D."/>
            <person name="Finegold S.M."/>
            <person name="Summanen P.H."/>
            <person name="Molitoris D.R."/>
            <person name="Song M."/>
            <person name="Daigneault M."/>
            <person name="Allen-Vercoe E."/>
            <person name="Young S.K."/>
            <person name="Zeng Q."/>
            <person name="Gargeya S."/>
            <person name="Fitzgerald M."/>
            <person name="Haas B."/>
            <person name="Abouelleil A."/>
            <person name="Alvarado L."/>
            <person name="Arachchi H.M."/>
            <person name="Berlin A."/>
            <person name="Brown A."/>
            <person name="Chapman S.B."/>
            <person name="Chen Z."/>
            <person name="Dunbar C."/>
            <person name="Freedman E."/>
            <person name="Gearin G."/>
            <person name="Gellesch M."/>
            <person name="Goldberg J."/>
            <person name="Griggs A."/>
            <person name="Gujja S."/>
            <person name="Heiman D."/>
            <person name="Howarth C."/>
            <person name="Larson L."/>
            <person name="Lui A."/>
            <person name="MacDonald P.J.P."/>
            <person name="Montmayeur A."/>
            <person name="Murphy C."/>
            <person name="Neiman D."/>
            <person name="Pearson M."/>
            <person name="Priest M."/>
            <person name="Roberts A."/>
            <person name="Saif S."/>
            <person name="Shea T."/>
            <person name="Shenoy N."/>
            <person name="Sisk P."/>
            <person name="Stolte C."/>
            <person name="Sykes S."/>
            <person name="Wortman J."/>
            <person name="Nusbaum C."/>
            <person name="Birren B."/>
        </authorList>
    </citation>
    <scope>NUCLEOTIDE SEQUENCE [LARGE SCALE GENOMIC DNA]</scope>
    <source>
        <strain evidence="2 3">WAL-18680</strain>
    </source>
</reference>
<evidence type="ECO:0000313" key="3">
    <source>
        <dbReference type="Proteomes" id="UP000005384"/>
    </source>
</evidence>
<dbReference type="PATRIC" id="fig|742737.3.peg.2297"/>
<dbReference type="InterPro" id="IPR001279">
    <property type="entry name" value="Metallo-B-lactamas"/>
</dbReference>
<feature type="domain" description="Metallo-beta-lactamase" evidence="1">
    <location>
        <begin position="61"/>
        <end position="258"/>
    </location>
</feature>
<evidence type="ECO:0000259" key="1">
    <source>
        <dbReference type="SMART" id="SM00849"/>
    </source>
</evidence>
<keyword evidence="3" id="KW-1185">Reference proteome</keyword>
<sequence length="315" mass="35972">MKSRVLIEQEPVDPISSAWMKQLRNFNRTKCVYEINPYVEVYRFRDNVYGLLTDSADGMGAPWMYLVIGSQRAMLIDTGFGIGNLKGLVDELTGGMPLIVVNTHAHFDHCYGNCQFEQVYCHEWEAPYLEAKQDSHIWDYLFDEQGKNRWCEFDRADIISFRRYHVVPCQDGALFDLGDGYEVELIHTAGHSPGHAAFLDKTNRILFCGDDFLSMRVGIGGPKPGMPYGDYATVHAFCKETEKLAGRLEEFDALFPGHFVVDIDSRVVLDMLRVLKEVVKAPGQYDYQELNRRGVMNYFRFVKGLGVLAYNSESI</sequence>
<dbReference type="PANTHER" id="PTHR42951:SF4">
    <property type="entry name" value="ACYL-COENZYME A THIOESTERASE MBLAC2"/>
    <property type="match status" value="1"/>
</dbReference>
<dbReference type="Gene3D" id="3.60.15.10">
    <property type="entry name" value="Ribonuclease Z/Hydroxyacylglutathione hydrolase-like"/>
    <property type="match status" value="1"/>
</dbReference>
<dbReference type="RefSeq" id="WP_006780252.1">
    <property type="nucleotide sequence ID" value="NZ_CP040506.1"/>
</dbReference>
<name>G5IFJ4_9FIRM</name>
<dbReference type="HOGENOM" id="CLU_030571_0_1_9"/>
<dbReference type="InterPro" id="IPR036866">
    <property type="entry name" value="RibonucZ/Hydroxyglut_hydro"/>
</dbReference>
<dbReference type="SMART" id="SM00849">
    <property type="entry name" value="Lactamase_B"/>
    <property type="match status" value="1"/>
</dbReference>
<gene>
    <name evidence="2" type="ORF">HMPREF9473_02272</name>
</gene>
<dbReference type="PANTHER" id="PTHR42951">
    <property type="entry name" value="METALLO-BETA-LACTAMASE DOMAIN-CONTAINING"/>
    <property type="match status" value="1"/>
</dbReference>
<dbReference type="OrthoDB" id="333278at2"/>
<dbReference type="InterPro" id="IPR050855">
    <property type="entry name" value="NDM-1-like"/>
</dbReference>
<dbReference type="Pfam" id="PF00753">
    <property type="entry name" value="Lactamase_B"/>
    <property type="match status" value="1"/>
</dbReference>